<dbReference type="AlphaFoldDB" id="X0T8L7"/>
<reference evidence="1" key="1">
    <citation type="journal article" date="2014" name="Front. Microbiol.">
        <title>High frequency of phylogenetically diverse reductive dehalogenase-homologous genes in deep subseafloor sedimentary metagenomes.</title>
        <authorList>
            <person name="Kawai M."/>
            <person name="Futagami T."/>
            <person name="Toyoda A."/>
            <person name="Takaki Y."/>
            <person name="Nishi S."/>
            <person name="Hori S."/>
            <person name="Arai W."/>
            <person name="Tsubouchi T."/>
            <person name="Morono Y."/>
            <person name="Uchiyama I."/>
            <person name="Ito T."/>
            <person name="Fujiyama A."/>
            <person name="Inagaki F."/>
            <person name="Takami H."/>
        </authorList>
    </citation>
    <scope>NUCLEOTIDE SEQUENCE</scope>
    <source>
        <strain evidence="1">Expedition CK06-06</strain>
    </source>
</reference>
<sequence>MLSTNTTMLQTVANGLGELKNDMVFVGGAVAELYANDPAAKF</sequence>
<dbReference type="EMBL" id="BARS01006139">
    <property type="protein sequence ID" value="GAF83676.1"/>
    <property type="molecule type" value="Genomic_DNA"/>
</dbReference>
<gene>
    <name evidence="1" type="ORF">S01H1_12004</name>
</gene>
<comment type="caution">
    <text evidence="1">The sequence shown here is derived from an EMBL/GenBank/DDBJ whole genome shotgun (WGS) entry which is preliminary data.</text>
</comment>
<accession>X0T8L7</accession>
<organism evidence="1">
    <name type="scientific">marine sediment metagenome</name>
    <dbReference type="NCBI Taxonomy" id="412755"/>
    <lineage>
        <taxon>unclassified sequences</taxon>
        <taxon>metagenomes</taxon>
        <taxon>ecological metagenomes</taxon>
    </lineage>
</organism>
<proteinExistence type="predicted"/>
<protein>
    <submittedName>
        <fullName evidence="1">Uncharacterized protein</fullName>
    </submittedName>
</protein>
<evidence type="ECO:0000313" key="1">
    <source>
        <dbReference type="EMBL" id="GAF83676.1"/>
    </source>
</evidence>
<name>X0T8L7_9ZZZZ</name>